<dbReference type="GO" id="GO:0140096">
    <property type="term" value="F:catalytic activity, acting on a protein"/>
    <property type="evidence" value="ECO:0007669"/>
    <property type="project" value="UniProtKB-ARBA"/>
</dbReference>
<comment type="similarity">
    <text evidence="1">Belongs to the protein-tyrosine phosphatase family. Non-receptor class subfamily.</text>
</comment>
<comment type="caution">
    <text evidence="5">The sequence shown here is derived from an EMBL/GenBank/DDBJ whole genome shotgun (WGS) entry which is preliminary data.</text>
</comment>
<dbReference type="OrthoDB" id="2017893at2759"/>
<dbReference type="GO" id="GO:0005737">
    <property type="term" value="C:cytoplasm"/>
    <property type="evidence" value="ECO:0007669"/>
    <property type="project" value="TreeGrafter"/>
</dbReference>
<dbReference type="AlphaFoldDB" id="A0A1X2HL98"/>
<dbReference type="Gene3D" id="3.90.190.10">
    <property type="entry name" value="Protein tyrosine phosphatase superfamily"/>
    <property type="match status" value="1"/>
</dbReference>
<dbReference type="PANTHER" id="PTHR46588">
    <property type="entry name" value="SERINE/THREONINE/TYROSINE-INTERACTING PROTEIN"/>
    <property type="match status" value="1"/>
</dbReference>
<name>A0A1X2HL98_SYNRA</name>
<dbReference type="Pfam" id="PF00782">
    <property type="entry name" value="DSPc"/>
    <property type="match status" value="1"/>
</dbReference>
<dbReference type="InterPro" id="IPR020422">
    <property type="entry name" value="TYR_PHOSPHATASE_DUAL_dom"/>
</dbReference>
<evidence type="ECO:0000313" key="5">
    <source>
        <dbReference type="EMBL" id="ORZ00163.1"/>
    </source>
</evidence>
<dbReference type="InParanoid" id="A0A1X2HL98"/>
<dbReference type="PANTHER" id="PTHR46588:SF1">
    <property type="entry name" value="SERINE_THREONINE_TYROSINE-INTERACTING PROTEIN"/>
    <property type="match status" value="1"/>
</dbReference>
<dbReference type="OMA" id="EWRYEMR"/>
<dbReference type="InterPro" id="IPR000340">
    <property type="entry name" value="Dual-sp_phosphatase_cat-dom"/>
</dbReference>
<evidence type="ECO:0000259" key="4">
    <source>
        <dbReference type="PROSITE" id="PS50056"/>
    </source>
</evidence>
<dbReference type="GO" id="GO:0062026">
    <property type="term" value="P:negative regulation of SCF-dependent proteasomal ubiquitin-dependent catabolic process"/>
    <property type="evidence" value="ECO:0007669"/>
    <property type="project" value="TreeGrafter"/>
</dbReference>
<dbReference type="GO" id="GO:1990444">
    <property type="term" value="F:F-box domain binding"/>
    <property type="evidence" value="ECO:0007669"/>
    <property type="project" value="TreeGrafter"/>
</dbReference>
<dbReference type="PROSITE" id="PS50056">
    <property type="entry name" value="TYR_PHOSPHATASE_2"/>
    <property type="match status" value="1"/>
</dbReference>
<evidence type="ECO:0000313" key="6">
    <source>
        <dbReference type="Proteomes" id="UP000242180"/>
    </source>
</evidence>
<dbReference type="STRING" id="13706.A0A1X2HL98"/>
<dbReference type="SMART" id="SM00195">
    <property type="entry name" value="DSPc"/>
    <property type="match status" value="1"/>
</dbReference>
<dbReference type="InterPro" id="IPR052449">
    <property type="entry name" value="STYX-Interacting_Phosphatase"/>
</dbReference>
<feature type="domain" description="Tyrosine-protein phosphatase" evidence="3">
    <location>
        <begin position="36"/>
        <end position="184"/>
    </location>
</feature>
<evidence type="ECO:0000256" key="2">
    <source>
        <dbReference type="SAM" id="MobiDB-lite"/>
    </source>
</evidence>
<dbReference type="SUPFAM" id="SSF52799">
    <property type="entry name" value="(Phosphotyrosine protein) phosphatases II"/>
    <property type="match status" value="1"/>
</dbReference>
<dbReference type="PROSITE" id="PS50054">
    <property type="entry name" value="TYR_PHOSPHATASE_DUAL"/>
    <property type="match status" value="1"/>
</dbReference>
<dbReference type="GO" id="GO:0070372">
    <property type="term" value="P:regulation of ERK1 and ERK2 cascade"/>
    <property type="evidence" value="ECO:0007669"/>
    <property type="project" value="TreeGrafter"/>
</dbReference>
<feature type="domain" description="Tyrosine specific protein phosphatases" evidence="4">
    <location>
        <begin position="105"/>
        <end position="162"/>
    </location>
</feature>
<dbReference type="InterPro" id="IPR029021">
    <property type="entry name" value="Prot-tyrosine_phosphatase-like"/>
</dbReference>
<proteinExistence type="inferred from homology"/>
<evidence type="ECO:0000259" key="3">
    <source>
        <dbReference type="PROSITE" id="PS50054"/>
    </source>
</evidence>
<protein>
    <submittedName>
        <fullName evidence="5">Protein-tyrosine phosphatase-like protein</fullName>
    </submittedName>
</protein>
<keyword evidence="6" id="KW-1185">Reference proteome</keyword>
<reference evidence="5 6" key="1">
    <citation type="submission" date="2016-07" db="EMBL/GenBank/DDBJ databases">
        <title>Pervasive Adenine N6-methylation of Active Genes in Fungi.</title>
        <authorList>
            <consortium name="DOE Joint Genome Institute"/>
            <person name="Mondo S.J."/>
            <person name="Dannebaum R.O."/>
            <person name="Kuo R.C."/>
            <person name="Labutti K."/>
            <person name="Haridas S."/>
            <person name="Kuo A."/>
            <person name="Salamov A."/>
            <person name="Ahrendt S.R."/>
            <person name="Lipzen A."/>
            <person name="Sullivan W."/>
            <person name="Andreopoulos W.B."/>
            <person name="Clum A."/>
            <person name="Lindquist E."/>
            <person name="Daum C."/>
            <person name="Ramamoorthy G.K."/>
            <person name="Gryganskyi A."/>
            <person name="Culley D."/>
            <person name="Magnuson J.K."/>
            <person name="James T.Y."/>
            <person name="O'Malley M.A."/>
            <person name="Stajich J.E."/>
            <person name="Spatafora J.W."/>
            <person name="Visel A."/>
            <person name="Grigoriev I.V."/>
        </authorList>
    </citation>
    <scope>NUCLEOTIDE SEQUENCE [LARGE SCALE GENOMIC DNA]</scope>
    <source>
        <strain evidence="5 6">NRRL 2496</strain>
    </source>
</reference>
<gene>
    <name evidence="5" type="ORF">BCR43DRAFT_433289</name>
</gene>
<dbReference type="InterPro" id="IPR000387">
    <property type="entry name" value="Tyr_Pase_dom"/>
</dbReference>
<dbReference type="Proteomes" id="UP000242180">
    <property type="component" value="Unassembled WGS sequence"/>
</dbReference>
<dbReference type="GO" id="GO:0005654">
    <property type="term" value="C:nucleoplasm"/>
    <property type="evidence" value="ECO:0007669"/>
    <property type="project" value="TreeGrafter"/>
</dbReference>
<organism evidence="5 6">
    <name type="scientific">Syncephalastrum racemosum</name>
    <name type="common">Filamentous fungus</name>
    <dbReference type="NCBI Taxonomy" id="13706"/>
    <lineage>
        <taxon>Eukaryota</taxon>
        <taxon>Fungi</taxon>
        <taxon>Fungi incertae sedis</taxon>
        <taxon>Mucoromycota</taxon>
        <taxon>Mucoromycotina</taxon>
        <taxon>Mucoromycetes</taxon>
        <taxon>Mucorales</taxon>
        <taxon>Syncephalastraceae</taxon>
        <taxon>Syncephalastrum</taxon>
    </lineage>
</organism>
<accession>A0A1X2HL98</accession>
<sequence>MQHEVQTLPGTLAPEFFATENAKSTIDDWRYEMRREMQEIVTGLFLGPFSACKDTDKLHKLGISHILCFLDQNEFRLFRSTATLANQFVFKVVEVFDSPMQNLIPLFPQSTTYIRDVIEKNGKILVCCNGGMSRSPAFVIAYTMETFGLNAVQAYQYVQSRRLCINPNETFRSQLGEYEPIYKARQINGVPNPADSHEQQNRRRRRSSPDNTTETDPKRRSQGDILDTGSAMDI</sequence>
<evidence type="ECO:0000256" key="1">
    <source>
        <dbReference type="ARBA" id="ARBA00009649"/>
    </source>
</evidence>
<dbReference type="EMBL" id="MCGN01000002">
    <property type="protein sequence ID" value="ORZ00163.1"/>
    <property type="molecule type" value="Genomic_DNA"/>
</dbReference>
<feature type="region of interest" description="Disordered" evidence="2">
    <location>
        <begin position="186"/>
        <end position="234"/>
    </location>
</feature>